<feature type="signal peptide" evidence="1">
    <location>
        <begin position="1"/>
        <end position="26"/>
    </location>
</feature>
<keyword evidence="1" id="KW-0732">Signal</keyword>
<accession>A0ABV7GXK6</accession>
<proteinExistence type="predicted"/>
<reference evidence="3" key="1">
    <citation type="journal article" date="2019" name="Int. J. Syst. Evol. Microbiol.">
        <title>The Global Catalogue of Microorganisms (GCM) 10K type strain sequencing project: providing services to taxonomists for standard genome sequencing and annotation.</title>
        <authorList>
            <consortium name="The Broad Institute Genomics Platform"/>
            <consortium name="The Broad Institute Genome Sequencing Center for Infectious Disease"/>
            <person name="Wu L."/>
            <person name="Ma J."/>
        </authorList>
    </citation>
    <scope>NUCLEOTIDE SEQUENCE [LARGE SCALE GENOMIC DNA]</scope>
    <source>
        <strain evidence="3">KCTC 52366</strain>
    </source>
</reference>
<dbReference type="EMBL" id="JBHRTB010000010">
    <property type="protein sequence ID" value="MFC3144710.1"/>
    <property type="molecule type" value="Genomic_DNA"/>
</dbReference>
<sequence>MSGMKTQATLWTVLLLLLLSPLKARALDAADLTREFANCTGRYSAQMEHHWLVKAGDENPAERRRNSFAAMLDAVRPPDTGRTILAWRIEAKAAQAALLLTATFGTDPARRAAAATHARDHIARCDQLMLGD</sequence>
<protein>
    <submittedName>
        <fullName evidence="2">Uncharacterized protein</fullName>
    </submittedName>
</protein>
<organism evidence="2 3">
    <name type="scientific">Psychromarinibacter halotolerans</name>
    <dbReference type="NCBI Taxonomy" id="1775175"/>
    <lineage>
        <taxon>Bacteria</taxon>
        <taxon>Pseudomonadati</taxon>
        <taxon>Pseudomonadota</taxon>
        <taxon>Alphaproteobacteria</taxon>
        <taxon>Rhodobacterales</taxon>
        <taxon>Paracoccaceae</taxon>
        <taxon>Psychromarinibacter</taxon>
    </lineage>
</organism>
<gene>
    <name evidence="2" type="ORF">ACFOGP_18450</name>
</gene>
<evidence type="ECO:0000256" key="1">
    <source>
        <dbReference type="SAM" id="SignalP"/>
    </source>
</evidence>
<evidence type="ECO:0000313" key="2">
    <source>
        <dbReference type="EMBL" id="MFC3144710.1"/>
    </source>
</evidence>
<feature type="chain" id="PRO_5045061801" evidence="1">
    <location>
        <begin position="27"/>
        <end position="132"/>
    </location>
</feature>
<name>A0ABV7GXK6_9RHOB</name>
<dbReference type="RefSeq" id="WP_275634871.1">
    <property type="nucleotide sequence ID" value="NZ_JARGYD010000013.1"/>
</dbReference>
<evidence type="ECO:0000313" key="3">
    <source>
        <dbReference type="Proteomes" id="UP001595632"/>
    </source>
</evidence>
<keyword evidence="3" id="KW-1185">Reference proteome</keyword>
<comment type="caution">
    <text evidence="2">The sequence shown here is derived from an EMBL/GenBank/DDBJ whole genome shotgun (WGS) entry which is preliminary data.</text>
</comment>
<dbReference type="Proteomes" id="UP001595632">
    <property type="component" value="Unassembled WGS sequence"/>
</dbReference>